<evidence type="ECO:0000259" key="2">
    <source>
        <dbReference type="Pfam" id="PF04717"/>
    </source>
</evidence>
<evidence type="ECO:0008006" key="6">
    <source>
        <dbReference type="Google" id="ProtNLM"/>
    </source>
</evidence>
<dbReference type="Pfam" id="PF04717">
    <property type="entry name" value="Phage_base_V"/>
    <property type="match status" value="1"/>
</dbReference>
<evidence type="ECO:0000256" key="1">
    <source>
        <dbReference type="SAM" id="MobiDB-lite"/>
    </source>
</evidence>
<comment type="caution">
    <text evidence="4">The sequence shown here is derived from an EMBL/GenBank/DDBJ whole genome shotgun (WGS) entry which is preliminary data.</text>
</comment>
<feature type="domain" description="Gp5/Type VI secretion system Vgr protein OB-fold" evidence="2">
    <location>
        <begin position="16"/>
        <end position="85"/>
    </location>
</feature>
<dbReference type="RefSeq" id="WP_346082748.1">
    <property type="nucleotide sequence ID" value="NZ_BAABDG010000010.1"/>
</dbReference>
<evidence type="ECO:0000259" key="3">
    <source>
        <dbReference type="Pfam" id="PF18715"/>
    </source>
</evidence>
<organism evidence="4 5">
    <name type="scientific">Gibbsiella dentisursi</name>
    <dbReference type="NCBI Taxonomy" id="796890"/>
    <lineage>
        <taxon>Bacteria</taxon>
        <taxon>Pseudomonadati</taxon>
        <taxon>Pseudomonadota</taxon>
        <taxon>Gammaproteobacteria</taxon>
        <taxon>Enterobacterales</taxon>
        <taxon>Yersiniaceae</taxon>
        <taxon>Gibbsiella</taxon>
    </lineage>
</organism>
<dbReference type="InterPro" id="IPR006531">
    <property type="entry name" value="Gp5/Vgr_OB"/>
</dbReference>
<dbReference type="InterPro" id="IPR013046">
    <property type="entry name" value="GpV/Gp45"/>
</dbReference>
<keyword evidence="5" id="KW-1185">Reference proteome</keyword>
<evidence type="ECO:0000313" key="4">
    <source>
        <dbReference type="EMBL" id="GAA3911793.1"/>
    </source>
</evidence>
<dbReference type="NCBIfam" id="TIGR01644">
    <property type="entry name" value="phage_P2_V"/>
    <property type="match status" value="1"/>
</dbReference>
<evidence type="ECO:0000313" key="5">
    <source>
        <dbReference type="Proteomes" id="UP001499994"/>
    </source>
</evidence>
<dbReference type="InterPro" id="IPR037026">
    <property type="entry name" value="Vgr_OB-fold_dom_sf"/>
</dbReference>
<dbReference type="EMBL" id="BAABDG010000010">
    <property type="protein sequence ID" value="GAA3911793.1"/>
    <property type="molecule type" value="Genomic_DNA"/>
</dbReference>
<protein>
    <recommendedName>
        <fullName evidence="6">Phage baseplate assembly protein V</fullName>
    </recommendedName>
</protein>
<proteinExistence type="predicted"/>
<dbReference type="Proteomes" id="UP001499994">
    <property type="component" value="Unassembled WGS sequence"/>
</dbReference>
<feature type="domain" description="Phage spike trimer" evidence="3">
    <location>
        <begin position="138"/>
        <end position="181"/>
    </location>
</feature>
<gene>
    <name evidence="4" type="ORF">GCM10022405_41230</name>
</gene>
<dbReference type="InterPro" id="IPR040629">
    <property type="entry name" value="Phage_spike"/>
</dbReference>
<feature type="region of interest" description="Disordered" evidence="1">
    <location>
        <begin position="188"/>
        <end position="209"/>
    </location>
</feature>
<dbReference type="Pfam" id="PF18715">
    <property type="entry name" value="Phage_spike"/>
    <property type="match status" value="1"/>
</dbReference>
<dbReference type="Gene3D" id="6.20.150.10">
    <property type="match status" value="1"/>
</dbReference>
<accession>A0ABP7M094</accession>
<sequence>MGNAELFRLLCNLIRVGVVSELDLSDSQNPRVRVLTGGNTTDWVRWLTSRAGNARRWCAPVIGEQVLLAAPDGDLSKAVILGAFYGADFPPPDNGASSDVVTWSDGASCRYDMDSGALSVSGVKSVALTSHGPVTIDCTTATVQAESSVTLDAPEVICTQKLTAAELSITKGGELHGAFTGSMTINGVKPDDHDHGGVQTGEGWTSEIK</sequence>
<reference evidence="5" key="1">
    <citation type="journal article" date="2019" name="Int. J. Syst. Evol. Microbiol.">
        <title>The Global Catalogue of Microorganisms (GCM) 10K type strain sequencing project: providing services to taxonomists for standard genome sequencing and annotation.</title>
        <authorList>
            <consortium name="The Broad Institute Genomics Platform"/>
            <consortium name="The Broad Institute Genome Sequencing Center for Infectious Disease"/>
            <person name="Wu L."/>
            <person name="Ma J."/>
        </authorList>
    </citation>
    <scope>NUCLEOTIDE SEQUENCE [LARGE SCALE GENOMIC DNA]</scope>
    <source>
        <strain evidence="5">JCM 17201</strain>
    </source>
</reference>
<dbReference type="Gene3D" id="2.40.50.230">
    <property type="entry name" value="Gp5 N-terminal domain"/>
    <property type="match status" value="1"/>
</dbReference>
<name>A0ABP7M094_9GAMM</name>